<evidence type="ECO:0000313" key="3">
    <source>
        <dbReference type="Proteomes" id="UP001054945"/>
    </source>
</evidence>
<dbReference type="EMBL" id="BPLR01003624">
    <property type="protein sequence ID" value="GIX86847.1"/>
    <property type="molecule type" value="Genomic_DNA"/>
</dbReference>
<evidence type="ECO:0000256" key="1">
    <source>
        <dbReference type="SAM" id="SignalP"/>
    </source>
</evidence>
<sequence length="80" mass="9445">MRPTQQSPLLSLLRYLCLLTGARPLLAFNLPLPKKHHLRFQWRKNSEKKKVIAPKYALVERHYVAFMKLLLHILIAWTLA</sequence>
<feature type="signal peptide" evidence="1">
    <location>
        <begin position="1"/>
        <end position="27"/>
    </location>
</feature>
<comment type="caution">
    <text evidence="2">The sequence shown here is derived from an EMBL/GenBank/DDBJ whole genome shotgun (WGS) entry which is preliminary data.</text>
</comment>
<protein>
    <recommendedName>
        <fullName evidence="4">Secreted protein</fullName>
    </recommendedName>
</protein>
<proteinExistence type="predicted"/>
<feature type="chain" id="PRO_5043596002" description="Secreted protein" evidence="1">
    <location>
        <begin position="28"/>
        <end position="80"/>
    </location>
</feature>
<gene>
    <name evidence="2" type="ORF">CEXT_10791</name>
</gene>
<evidence type="ECO:0000313" key="2">
    <source>
        <dbReference type="EMBL" id="GIX86847.1"/>
    </source>
</evidence>
<keyword evidence="3" id="KW-1185">Reference proteome</keyword>
<evidence type="ECO:0008006" key="4">
    <source>
        <dbReference type="Google" id="ProtNLM"/>
    </source>
</evidence>
<accession>A0AAV4NUQ9</accession>
<dbReference type="Proteomes" id="UP001054945">
    <property type="component" value="Unassembled WGS sequence"/>
</dbReference>
<organism evidence="2 3">
    <name type="scientific">Caerostris extrusa</name>
    <name type="common">Bark spider</name>
    <name type="synonym">Caerostris bankana</name>
    <dbReference type="NCBI Taxonomy" id="172846"/>
    <lineage>
        <taxon>Eukaryota</taxon>
        <taxon>Metazoa</taxon>
        <taxon>Ecdysozoa</taxon>
        <taxon>Arthropoda</taxon>
        <taxon>Chelicerata</taxon>
        <taxon>Arachnida</taxon>
        <taxon>Araneae</taxon>
        <taxon>Araneomorphae</taxon>
        <taxon>Entelegynae</taxon>
        <taxon>Araneoidea</taxon>
        <taxon>Araneidae</taxon>
        <taxon>Caerostris</taxon>
    </lineage>
</organism>
<name>A0AAV4NUQ9_CAEEX</name>
<dbReference type="AlphaFoldDB" id="A0AAV4NUQ9"/>
<keyword evidence="1" id="KW-0732">Signal</keyword>
<reference evidence="2 3" key="1">
    <citation type="submission" date="2021-06" db="EMBL/GenBank/DDBJ databases">
        <title>Caerostris extrusa draft genome.</title>
        <authorList>
            <person name="Kono N."/>
            <person name="Arakawa K."/>
        </authorList>
    </citation>
    <scope>NUCLEOTIDE SEQUENCE [LARGE SCALE GENOMIC DNA]</scope>
</reference>